<comment type="caution">
    <text evidence="1">The sequence shown here is derived from an EMBL/GenBank/DDBJ whole genome shotgun (WGS) entry which is preliminary data.</text>
</comment>
<organism evidence="1 2">
    <name type="scientific">Colwellia echini</name>
    <dbReference type="NCBI Taxonomy" id="1982103"/>
    <lineage>
        <taxon>Bacteria</taxon>
        <taxon>Pseudomonadati</taxon>
        <taxon>Pseudomonadota</taxon>
        <taxon>Gammaproteobacteria</taxon>
        <taxon>Alteromonadales</taxon>
        <taxon>Colwelliaceae</taxon>
        <taxon>Colwellia</taxon>
    </lineage>
</organism>
<dbReference type="Pfam" id="PF07277">
    <property type="entry name" value="SapC"/>
    <property type="match status" value="1"/>
</dbReference>
<evidence type="ECO:0000313" key="1">
    <source>
        <dbReference type="EMBL" id="TYK66401.1"/>
    </source>
</evidence>
<dbReference type="RefSeq" id="WP_101345168.1">
    <property type="nucleotide sequence ID" value="NZ_PJAI02000004.1"/>
</dbReference>
<proteinExistence type="predicted"/>
<evidence type="ECO:0000313" key="2">
    <source>
        <dbReference type="Proteomes" id="UP000815846"/>
    </source>
</evidence>
<dbReference type="Proteomes" id="UP000815846">
    <property type="component" value="Unassembled WGS sequence"/>
</dbReference>
<dbReference type="InterPro" id="IPR010836">
    <property type="entry name" value="SapC"/>
</dbReference>
<dbReference type="EMBL" id="PJAI02000004">
    <property type="protein sequence ID" value="TYK66401.1"/>
    <property type="molecule type" value="Genomic_DNA"/>
</dbReference>
<reference evidence="1 2" key="1">
    <citation type="submission" date="2019-08" db="EMBL/GenBank/DDBJ databases">
        <title>Microbe sample from Colwellia echini.</title>
        <authorList>
            <person name="Christiansen L."/>
            <person name="Pathiraja D."/>
            <person name="Schultz-Johansen M."/>
            <person name="Choi I.-G."/>
            <person name="Stougaard P."/>
        </authorList>
    </citation>
    <scope>NUCLEOTIDE SEQUENCE [LARGE SCALE GENOMIC DNA]</scope>
    <source>
        <strain evidence="1 2">A3</strain>
    </source>
</reference>
<keyword evidence="2" id="KW-1185">Reference proteome</keyword>
<accession>A0ABY3MZ25</accession>
<sequence length="240" mass="26999">MADHSILDNKNHKDLKVITNFDGEFAEKNNSALIFPTEIKNAQRDYPILFIKNPETGQFQSVVLLGLVANENLYIKAGWQASYIPAMITKGPFTIGFEEQEVNGEKVKQPIIAIDLDNPRVNKMKGEAVFQKNGEASPYLQQVNQSLKALYDGSQLNQEMFDVFIKNELIEPVALNIELNNGDNISLEGNYTLNEEKLSKLSGDALNEMHTSGFLRIAYFITASLGNIQRLIDFKNNLKK</sequence>
<name>A0ABY3MZ25_9GAMM</name>
<gene>
    <name evidence="1" type="ORF">CWS31_005455</name>
</gene>
<protein>
    <submittedName>
        <fullName evidence="1">SapC family protein</fullName>
    </submittedName>
</protein>